<protein>
    <submittedName>
        <fullName evidence="8">RNA polymerase ECF-subfamily sigma-70 factor</fullName>
    </submittedName>
</protein>
<keyword evidence="3" id="KW-0731">Sigma factor</keyword>
<evidence type="ECO:0000256" key="3">
    <source>
        <dbReference type="ARBA" id="ARBA00023082"/>
    </source>
</evidence>
<feature type="coiled-coil region" evidence="5">
    <location>
        <begin position="78"/>
        <end position="139"/>
    </location>
</feature>
<evidence type="ECO:0000313" key="8">
    <source>
        <dbReference type="EMBL" id="AFK56317.1"/>
    </source>
</evidence>
<dbReference type="KEGG" id="tmo:TMO_b0309"/>
<keyword evidence="2" id="KW-0805">Transcription regulation</keyword>
<keyword evidence="4" id="KW-0804">Transcription</keyword>
<dbReference type="InterPro" id="IPR007627">
    <property type="entry name" value="RNA_pol_sigma70_r2"/>
</dbReference>
<dbReference type="InterPro" id="IPR013325">
    <property type="entry name" value="RNA_pol_sigma_r2"/>
</dbReference>
<feature type="domain" description="RNA polymerase sigma-70 region 2" evidence="6">
    <location>
        <begin position="29"/>
        <end position="94"/>
    </location>
</feature>
<dbReference type="GO" id="GO:0006352">
    <property type="term" value="P:DNA-templated transcription initiation"/>
    <property type="evidence" value="ECO:0007669"/>
    <property type="project" value="InterPro"/>
</dbReference>
<comment type="similarity">
    <text evidence="1">Belongs to the sigma-70 factor family. ECF subfamily.</text>
</comment>
<dbReference type="GO" id="GO:0016987">
    <property type="term" value="F:sigma factor activity"/>
    <property type="evidence" value="ECO:0007669"/>
    <property type="project" value="UniProtKB-KW"/>
</dbReference>
<keyword evidence="8" id="KW-0614">Plasmid</keyword>
<feature type="domain" description="RNA polymerase sigma factor 70 region 4 type 2" evidence="7">
    <location>
        <begin position="127"/>
        <end position="179"/>
    </location>
</feature>
<dbReference type="InterPro" id="IPR036388">
    <property type="entry name" value="WH-like_DNA-bd_sf"/>
</dbReference>
<proteinExistence type="inferred from homology"/>
<keyword evidence="9" id="KW-1185">Reference proteome</keyword>
<dbReference type="AlphaFoldDB" id="I3TU79"/>
<evidence type="ECO:0000259" key="6">
    <source>
        <dbReference type="Pfam" id="PF04542"/>
    </source>
</evidence>
<dbReference type="Pfam" id="PF08281">
    <property type="entry name" value="Sigma70_r4_2"/>
    <property type="match status" value="1"/>
</dbReference>
<dbReference type="NCBIfam" id="TIGR02937">
    <property type="entry name" value="sigma70-ECF"/>
    <property type="match status" value="1"/>
</dbReference>
<name>I3TU79_TISMK</name>
<evidence type="ECO:0000313" key="9">
    <source>
        <dbReference type="Proteomes" id="UP000005258"/>
    </source>
</evidence>
<dbReference type="InterPro" id="IPR013249">
    <property type="entry name" value="RNA_pol_sigma70_r4_t2"/>
</dbReference>
<keyword evidence="5" id="KW-0175">Coiled coil</keyword>
<evidence type="ECO:0000256" key="5">
    <source>
        <dbReference type="SAM" id="Coils"/>
    </source>
</evidence>
<dbReference type="PANTHER" id="PTHR43133:SF63">
    <property type="entry name" value="RNA POLYMERASE SIGMA FACTOR FECI-RELATED"/>
    <property type="match status" value="1"/>
</dbReference>
<geneLocation type="plasmid" evidence="8 9">
    <name>pTM2</name>
</geneLocation>
<sequence length="190" mass="21164">MRRNLPAAALPHRMTIQGMRDRLLAAFLAERPAMLRRLTRRTGSAASAEDILQDLWMRVSGAAGAGRLDGVDNPVAYLNRAANNLAIDQDRAEQARRLSPDEIDTLTTVESEAPGPERAAAARQELEALKAALADLPARRRAIFLEARIEERPYREIAARWGVTTRTVDVEIRKALDHCADRLGRRRPGR</sequence>
<dbReference type="Pfam" id="PF04542">
    <property type="entry name" value="Sigma70_r2"/>
    <property type="match status" value="1"/>
</dbReference>
<evidence type="ECO:0000256" key="2">
    <source>
        <dbReference type="ARBA" id="ARBA00023015"/>
    </source>
</evidence>
<dbReference type="Proteomes" id="UP000005258">
    <property type="component" value="Plasmid pTM2"/>
</dbReference>
<dbReference type="SUPFAM" id="SSF88659">
    <property type="entry name" value="Sigma3 and sigma4 domains of RNA polymerase sigma factors"/>
    <property type="match status" value="1"/>
</dbReference>
<organism evidence="8 9">
    <name type="scientific">Tistrella mobilis (strain KA081020-065)</name>
    <dbReference type="NCBI Taxonomy" id="1110502"/>
    <lineage>
        <taxon>Bacteria</taxon>
        <taxon>Pseudomonadati</taxon>
        <taxon>Pseudomonadota</taxon>
        <taxon>Alphaproteobacteria</taxon>
        <taxon>Geminicoccales</taxon>
        <taxon>Geminicoccaceae</taxon>
        <taxon>Tistrella</taxon>
    </lineage>
</organism>
<dbReference type="Gene3D" id="1.10.1740.10">
    <property type="match status" value="1"/>
</dbReference>
<evidence type="ECO:0000259" key="7">
    <source>
        <dbReference type="Pfam" id="PF08281"/>
    </source>
</evidence>
<dbReference type="GO" id="GO:0003677">
    <property type="term" value="F:DNA binding"/>
    <property type="evidence" value="ECO:0007669"/>
    <property type="project" value="InterPro"/>
</dbReference>
<accession>I3TU79</accession>
<dbReference type="SUPFAM" id="SSF88946">
    <property type="entry name" value="Sigma2 domain of RNA polymerase sigma factors"/>
    <property type="match status" value="1"/>
</dbReference>
<reference evidence="8 9" key="1">
    <citation type="journal article" date="2012" name="J. Am. Chem. Soc.">
        <title>Bacterial biosynthesis and maturation of the didemnin anti-cancer agents.</title>
        <authorList>
            <person name="Xu Y."/>
            <person name="Kersten R.D."/>
            <person name="Nam S.J."/>
            <person name="Lu L."/>
            <person name="Al-Suwailem A.M."/>
            <person name="Zheng H."/>
            <person name="Fenical W."/>
            <person name="Dorrestein P.C."/>
            <person name="Moore B.S."/>
            <person name="Qian P.Y."/>
        </authorList>
    </citation>
    <scope>NUCLEOTIDE SEQUENCE [LARGE SCALE GENOMIC DNA]</scope>
    <source>
        <strain evidence="8 9">KA081020-065</strain>
    </source>
</reference>
<dbReference type="InterPro" id="IPR039425">
    <property type="entry name" value="RNA_pol_sigma-70-like"/>
</dbReference>
<dbReference type="PANTHER" id="PTHR43133">
    <property type="entry name" value="RNA POLYMERASE ECF-TYPE SIGMA FACTO"/>
    <property type="match status" value="1"/>
</dbReference>
<gene>
    <name evidence="8" type="ordered locus">TMO_b0309</name>
</gene>
<dbReference type="InterPro" id="IPR013324">
    <property type="entry name" value="RNA_pol_sigma_r3/r4-like"/>
</dbReference>
<evidence type="ECO:0000256" key="4">
    <source>
        <dbReference type="ARBA" id="ARBA00023163"/>
    </source>
</evidence>
<evidence type="ECO:0000256" key="1">
    <source>
        <dbReference type="ARBA" id="ARBA00010641"/>
    </source>
</evidence>
<dbReference type="InterPro" id="IPR014284">
    <property type="entry name" value="RNA_pol_sigma-70_dom"/>
</dbReference>
<dbReference type="HOGENOM" id="CLU_047691_12_3_5"/>
<dbReference type="EMBL" id="CP003238">
    <property type="protein sequence ID" value="AFK56317.1"/>
    <property type="molecule type" value="Genomic_DNA"/>
</dbReference>
<dbReference type="Gene3D" id="1.10.10.10">
    <property type="entry name" value="Winged helix-like DNA-binding domain superfamily/Winged helix DNA-binding domain"/>
    <property type="match status" value="1"/>
</dbReference>